<feature type="domain" description="NodB homology" evidence="2">
    <location>
        <begin position="388"/>
        <end position="588"/>
    </location>
</feature>
<name>A0A542YTU3_9MICO</name>
<dbReference type="InterPro" id="IPR007253">
    <property type="entry name" value="Cell_wall-bd_2"/>
</dbReference>
<feature type="region of interest" description="Disordered" evidence="1">
    <location>
        <begin position="39"/>
        <end position="59"/>
    </location>
</feature>
<feature type="compositionally biased region" description="Polar residues" evidence="1">
    <location>
        <begin position="39"/>
        <end position="52"/>
    </location>
</feature>
<dbReference type="InterPro" id="IPR051922">
    <property type="entry name" value="Bact_Sporulation_Assoc"/>
</dbReference>
<dbReference type="Pfam" id="PF04122">
    <property type="entry name" value="CW_binding_2"/>
    <property type="match status" value="3"/>
</dbReference>
<dbReference type="RefSeq" id="WP_141785481.1">
    <property type="nucleotide sequence ID" value="NZ_BAAAIK010000011.1"/>
</dbReference>
<dbReference type="CDD" id="cd10917">
    <property type="entry name" value="CE4_NodB_like_6s_7s"/>
    <property type="match status" value="1"/>
</dbReference>
<evidence type="ECO:0000259" key="2">
    <source>
        <dbReference type="PROSITE" id="PS51677"/>
    </source>
</evidence>
<dbReference type="GO" id="GO:0005975">
    <property type="term" value="P:carbohydrate metabolic process"/>
    <property type="evidence" value="ECO:0007669"/>
    <property type="project" value="InterPro"/>
</dbReference>
<dbReference type="InterPro" id="IPR002509">
    <property type="entry name" value="NODB_dom"/>
</dbReference>
<gene>
    <name evidence="3" type="ORF">FB467_2633</name>
</gene>
<dbReference type="InterPro" id="IPR011330">
    <property type="entry name" value="Glyco_hydro/deAcase_b/a-brl"/>
</dbReference>
<accession>A0A542YTU3</accession>
<dbReference type="SUPFAM" id="SSF88713">
    <property type="entry name" value="Glycoside hydrolase/deacetylase"/>
    <property type="match status" value="1"/>
</dbReference>
<evidence type="ECO:0000256" key="1">
    <source>
        <dbReference type="SAM" id="MobiDB-lite"/>
    </source>
</evidence>
<dbReference type="Gene3D" id="3.20.20.370">
    <property type="entry name" value="Glycoside hydrolase/deacetylase"/>
    <property type="match status" value="1"/>
</dbReference>
<dbReference type="EMBL" id="VFOP01000001">
    <property type="protein sequence ID" value="TQL51487.1"/>
    <property type="molecule type" value="Genomic_DNA"/>
</dbReference>
<dbReference type="Pfam" id="PF01522">
    <property type="entry name" value="Polysacc_deac_1"/>
    <property type="match status" value="1"/>
</dbReference>
<protein>
    <submittedName>
        <fullName evidence="3">Peptidoglycan/xylan/chitin deacetylase (PgdA/CDA1 family)</fullName>
    </submittedName>
</protein>
<evidence type="ECO:0000313" key="3">
    <source>
        <dbReference type="EMBL" id="TQL51487.1"/>
    </source>
</evidence>
<sequence>MSALRPTHHLLRRLLLGLLLIALGPGLLAGPGAVATTTNPAAGASSSGTVRQTTDHETQGDLAFRLERLSGTDRYATAAAISARFFGSGVPVALVVTGAEFPDGLAAGPVGDRLGGPVLFTRHTSLPASTTAELKRLKPQRILVAGGTAAVSNGVLNQLDALATSGATRISGPDRYATAAALSKHAFPGGASIAYVATGRAFPDALAGGAAAGVQDAPMLLTARYSLSDATRTELERLAPDRIMLLGGTASVSNTVASQLSEIAVTERVSGSDRYQTALAISRRVFGPDRPGFLMATGTNWPDALAASPATRTTRGPLLLSSGTNLPGGTTTELRRTTPTRAYLLGGTDVVDREIARKVQAILGVCSAGARPSPGSQEVFDHVPGATKQLAFTLDMGGRMDPAMDIVEFLIDNQVCTTFFPTGITANSPEGRQVLELISANPHLFEVGNHTVHHCDLVNGGGGSPTTAPCQRSMTAQFIRDELTGAESTIELRTDGMTVTPYWRPPYGSHNSFVRSAAAQVDYTKTVLWNRDTIDWSLDTTTQQIIDRVTKPLPPAGTIVLAHIGGYRTLDALPTIVSTLRANGYTFTTISDLRDG</sequence>
<dbReference type="AlphaFoldDB" id="A0A542YTU3"/>
<reference evidence="3 4" key="1">
    <citation type="submission" date="2019-06" db="EMBL/GenBank/DDBJ databases">
        <title>Sequencing the genomes of 1000 actinobacteria strains.</title>
        <authorList>
            <person name="Klenk H.-P."/>
        </authorList>
    </citation>
    <scope>NUCLEOTIDE SEQUENCE [LARGE SCALE GENOMIC DNA]</scope>
    <source>
        <strain evidence="3 4">DSM 12335</strain>
    </source>
</reference>
<keyword evidence="4" id="KW-1185">Reference proteome</keyword>
<dbReference type="GO" id="GO:0030288">
    <property type="term" value="C:outer membrane-bounded periplasmic space"/>
    <property type="evidence" value="ECO:0007669"/>
    <property type="project" value="TreeGrafter"/>
</dbReference>
<dbReference type="GO" id="GO:0016810">
    <property type="term" value="F:hydrolase activity, acting on carbon-nitrogen (but not peptide) bonds"/>
    <property type="evidence" value="ECO:0007669"/>
    <property type="project" value="InterPro"/>
</dbReference>
<dbReference type="PROSITE" id="PS51677">
    <property type="entry name" value="NODB"/>
    <property type="match status" value="1"/>
</dbReference>
<dbReference type="OrthoDB" id="5188291at2"/>
<organism evidence="3 4">
    <name type="scientific">Ornithinicoccus hortensis</name>
    <dbReference type="NCBI Taxonomy" id="82346"/>
    <lineage>
        <taxon>Bacteria</taxon>
        <taxon>Bacillati</taxon>
        <taxon>Actinomycetota</taxon>
        <taxon>Actinomycetes</taxon>
        <taxon>Micrococcales</taxon>
        <taxon>Intrasporangiaceae</taxon>
        <taxon>Ornithinicoccus</taxon>
    </lineage>
</organism>
<proteinExistence type="predicted"/>
<dbReference type="PANTHER" id="PTHR30032:SF4">
    <property type="entry name" value="AMIDASE ENHANCER"/>
    <property type="match status" value="1"/>
</dbReference>
<evidence type="ECO:0000313" key="4">
    <source>
        <dbReference type="Proteomes" id="UP000319516"/>
    </source>
</evidence>
<dbReference type="PANTHER" id="PTHR30032">
    <property type="entry name" value="N-ACETYLMURAMOYL-L-ALANINE AMIDASE-RELATED"/>
    <property type="match status" value="1"/>
</dbReference>
<dbReference type="Proteomes" id="UP000319516">
    <property type="component" value="Unassembled WGS sequence"/>
</dbReference>
<comment type="caution">
    <text evidence="3">The sequence shown here is derived from an EMBL/GenBank/DDBJ whole genome shotgun (WGS) entry which is preliminary data.</text>
</comment>
<dbReference type="Gene3D" id="3.40.50.12090">
    <property type="match status" value="2"/>
</dbReference>